<dbReference type="GO" id="GO:0000006">
    <property type="term" value="F:high-affinity zinc transmembrane transporter activity"/>
    <property type="evidence" value="ECO:0007669"/>
    <property type="project" value="TreeGrafter"/>
</dbReference>
<keyword evidence="5 8" id="KW-1133">Transmembrane helix</keyword>
<name>A0AAE0UD13_SORBR</name>
<evidence type="ECO:0000256" key="5">
    <source>
        <dbReference type="ARBA" id="ARBA00022989"/>
    </source>
</evidence>
<dbReference type="PANTHER" id="PTHR11040">
    <property type="entry name" value="ZINC/IRON TRANSPORTER"/>
    <property type="match status" value="1"/>
</dbReference>
<feature type="transmembrane region" description="Helical" evidence="8">
    <location>
        <begin position="301"/>
        <end position="321"/>
    </location>
</feature>
<comment type="similarity">
    <text evidence="2 8">Belongs to the ZIP transporter (TC 2.A.5) family.</text>
</comment>
<keyword evidence="7 8" id="KW-0472">Membrane</keyword>
<comment type="caution">
    <text evidence="8">Lacks conserved residue(s) required for the propagation of feature annotation.</text>
</comment>
<dbReference type="EMBL" id="JAUTDP010000004">
    <property type="protein sequence ID" value="KAK3399623.1"/>
    <property type="molecule type" value="Genomic_DNA"/>
</dbReference>
<protein>
    <submittedName>
        <fullName evidence="10">Zinc-regulated transporter 1</fullName>
    </submittedName>
</protein>
<keyword evidence="6 8" id="KW-0406">Ion transport</keyword>
<evidence type="ECO:0000256" key="4">
    <source>
        <dbReference type="ARBA" id="ARBA00022692"/>
    </source>
</evidence>
<evidence type="ECO:0000313" key="11">
    <source>
        <dbReference type="Proteomes" id="UP001281003"/>
    </source>
</evidence>
<keyword evidence="11" id="KW-1185">Reference proteome</keyword>
<dbReference type="GO" id="GO:0005886">
    <property type="term" value="C:plasma membrane"/>
    <property type="evidence" value="ECO:0007669"/>
    <property type="project" value="TreeGrafter"/>
</dbReference>
<organism evidence="10 11">
    <name type="scientific">Sordaria brevicollis</name>
    <dbReference type="NCBI Taxonomy" id="83679"/>
    <lineage>
        <taxon>Eukaryota</taxon>
        <taxon>Fungi</taxon>
        <taxon>Dikarya</taxon>
        <taxon>Ascomycota</taxon>
        <taxon>Pezizomycotina</taxon>
        <taxon>Sordariomycetes</taxon>
        <taxon>Sordariomycetidae</taxon>
        <taxon>Sordariales</taxon>
        <taxon>Sordariaceae</taxon>
        <taxon>Sordaria</taxon>
    </lineage>
</organism>
<dbReference type="AlphaFoldDB" id="A0AAE0UD13"/>
<comment type="caution">
    <text evidence="10">The sequence shown here is derived from an EMBL/GenBank/DDBJ whole genome shotgun (WGS) entry which is preliminary data.</text>
</comment>
<keyword evidence="4 8" id="KW-0812">Transmembrane</keyword>
<evidence type="ECO:0000256" key="9">
    <source>
        <dbReference type="SAM" id="MobiDB-lite"/>
    </source>
</evidence>
<evidence type="ECO:0000256" key="3">
    <source>
        <dbReference type="ARBA" id="ARBA00022448"/>
    </source>
</evidence>
<dbReference type="Pfam" id="PF02535">
    <property type="entry name" value="Zip"/>
    <property type="match status" value="1"/>
</dbReference>
<dbReference type="GO" id="GO:0071578">
    <property type="term" value="P:zinc ion import across plasma membrane"/>
    <property type="evidence" value="ECO:0007669"/>
    <property type="project" value="TreeGrafter"/>
</dbReference>
<dbReference type="InterPro" id="IPR004698">
    <property type="entry name" value="Zn/Fe_permease_fun/pln"/>
</dbReference>
<proteinExistence type="inferred from homology"/>
<evidence type="ECO:0000256" key="2">
    <source>
        <dbReference type="ARBA" id="ARBA00006939"/>
    </source>
</evidence>
<dbReference type="NCBIfam" id="TIGR00820">
    <property type="entry name" value="zip"/>
    <property type="match status" value="1"/>
</dbReference>
<comment type="subcellular location">
    <subcellularLocation>
        <location evidence="1 8">Membrane</location>
        <topology evidence="1 8">Multi-pass membrane protein</topology>
    </subcellularLocation>
</comment>
<keyword evidence="3 8" id="KW-0813">Transport</keyword>
<gene>
    <name evidence="10" type="ORF">B0T20DRAFT_372547</name>
</gene>
<accession>A0AAE0UD13</accession>
<dbReference type="InterPro" id="IPR003689">
    <property type="entry name" value="ZIP"/>
</dbReference>
<evidence type="ECO:0000256" key="7">
    <source>
        <dbReference type="ARBA" id="ARBA00023136"/>
    </source>
</evidence>
<feature type="compositionally biased region" description="Basic and acidic residues" evidence="9">
    <location>
        <begin position="184"/>
        <end position="197"/>
    </location>
</feature>
<reference evidence="10" key="1">
    <citation type="journal article" date="2023" name="Mol. Phylogenet. Evol.">
        <title>Genome-scale phylogeny and comparative genomics of the fungal order Sordariales.</title>
        <authorList>
            <person name="Hensen N."/>
            <person name="Bonometti L."/>
            <person name="Westerberg I."/>
            <person name="Brannstrom I.O."/>
            <person name="Guillou S."/>
            <person name="Cros-Aarteil S."/>
            <person name="Calhoun S."/>
            <person name="Haridas S."/>
            <person name="Kuo A."/>
            <person name="Mondo S."/>
            <person name="Pangilinan J."/>
            <person name="Riley R."/>
            <person name="LaButti K."/>
            <person name="Andreopoulos B."/>
            <person name="Lipzen A."/>
            <person name="Chen C."/>
            <person name="Yan M."/>
            <person name="Daum C."/>
            <person name="Ng V."/>
            <person name="Clum A."/>
            <person name="Steindorff A."/>
            <person name="Ohm R.A."/>
            <person name="Martin F."/>
            <person name="Silar P."/>
            <person name="Natvig D.O."/>
            <person name="Lalanne C."/>
            <person name="Gautier V."/>
            <person name="Ament-Velasquez S.L."/>
            <person name="Kruys A."/>
            <person name="Hutchinson M.I."/>
            <person name="Powell A.J."/>
            <person name="Barry K."/>
            <person name="Miller A.N."/>
            <person name="Grigoriev I.V."/>
            <person name="Debuchy R."/>
            <person name="Gladieux P."/>
            <person name="Hiltunen Thoren M."/>
            <person name="Johannesson H."/>
        </authorList>
    </citation>
    <scope>NUCLEOTIDE SEQUENCE</scope>
    <source>
        <strain evidence="10">FGSC 1904</strain>
    </source>
</reference>
<feature type="transmembrane region" description="Helical" evidence="8">
    <location>
        <begin position="271"/>
        <end position="295"/>
    </location>
</feature>
<evidence type="ECO:0000313" key="10">
    <source>
        <dbReference type="EMBL" id="KAK3399623.1"/>
    </source>
</evidence>
<feature type="transmembrane region" description="Helical" evidence="8">
    <location>
        <begin position="50"/>
        <end position="71"/>
    </location>
</feature>
<feature type="transmembrane region" description="Helical" evidence="8">
    <location>
        <begin position="407"/>
        <end position="425"/>
    </location>
</feature>
<feature type="region of interest" description="Disordered" evidence="9">
    <location>
        <begin position="176"/>
        <end position="221"/>
    </location>
</feature>
<feature type="transmembrane region" description="Helical" evidence="8">
    <location>
        <begin position="83"/>
        <end position="104"/>
    </location>
</feature>
<evidence type="ECO:0000256" key="6">
    <source>
        <dbReference type="ARBA" id="ARBA00023065"/>
    </source>
</evidence>
<feature type="transmembrane region" description="Helical" evidence="8">
    <location>
        <begin position="124"/>
        <end position="146"/>
    </location>
</feature>
<sequence length="428" mass="46744">MSFDLIPPEGDRENFALFDPHHVDLDTADARNVICYMTASFNDYDGRVGLRISALFVILATSTLTTLFPVLATRIPRLRIPRYVYLFARYFGAGVIIATAFIHLLDPAYDEIGPASCVGMTQGWNSYSWVPAIAMTSVMLIFLMDFGAEWYVEKKYECADAEVSIEKVITTCPGHTTDGTASIDDGHTSESHDDCSPRKPSSVGHDAHAGHQFLHSGDQDSPVPARAVAAVSPTNESSHGHDTSKDAIDIESHAFLTGDSPVSERIFREQIAAFLILEFGVLFHSVIIGLNLGVVGEEFNTLYPVVVFHQAFEGLGIGARLSSIPFPKRFNWMPWALCFAYGLTTPIALAIGLGMATSYESSSFTASIVSGILDSISAGILLYTGLVELLARDFLFNPSRTRDRARVLFMLACLFAGCFLMALLGKWA</sequence>
<evidence type="ECO:0000256" key="8">
    <source>
        <dbReference type="RuleBase" id="RU362088"/>
    </source>
</evidence>
<dbReference type="Proteomes" id="UP001281003">
    <property type="component" value="Unassembled WGS sequence"/>
</dbReference>
<feature type="transmembrane region" description="Helical" evidence="8">
    <location>
        <begin position="333"/>
        <end position="356"/>
    </location>
</feature>
<dbReference type="PANTHER" id="PTHR11040:SF32">
    <property type="entry name" value="ZINC-REGULATED TRANSPORTER 1"/>
    <property type="match status" value="1"/>
</dbReference>
<evidence type="ECO:0000256" key="1">
    <source>
        <dbReference type="ARBA" id="ARBA00004141"/>
    </source>
</evidence>
<reference evidence="10" key="2">
    <citation type="submission" date="2023-07" db="EMBL/GenBank/DDBJ databases">
        <authorList>
            <consortium name="Lawrence Berkeley National Laboratory"/>
            <person name="Haridas S."/>
            <person name="Hensen N."/>
            <person name="Bonometti L."/>
            <person name="Westerberg I."/>
            <person name="Brannstrom I.O."/>
            <person name="Guillou S."/>
            <person name="Cros-Aarteil S."/>
            <person name="Calhoun S."/>
            <person name="Kuo A."/>
            <person name="Mondo S."/>
            <person name="Pangilinan J."/>
            <person name="Riley R."/>
            <person name="LaButti K."/>
            <person name="Andreopoulos B."/>
            <person name="Lipzen A."/>
            <person name="Chen C."/>
            <person name="Yanf M."/>
            <person name="Daum C."/>
            <person name="Ng V."/>
            <person name="Clum A."/>
            <person name="Steindorff A."/>
            <person name="Ohm R."/>
            <person name="Martin F."/>
            <person name="Silar P."/>
            <person name="Natvig D."/>
            <person name="Lalanne C."/>
            <person name="Gautier V."/>
            <person name="Ament-velasquez S.L."/>
            <person name="Kruys A."/>
            <person name="Hutchinson M.I."/>
            <person name="Powell A.J."/>
            <person name="Barry K."/>
            <person name="Miller A.N."/>
            <person name="Grigoriev I.V."/>
            <person name="Debuchy R."/>
            <person name="Gladieux P."/>
            <person name="Thoren M.H."/>
            <person name="Johannesson H."/>
        </authorList>
    </citation>
    <scope>NUCLEOTIDE SEQUENCE</scope>
    <source>
        <strain evidence="10">FGSC 1904</strain>
    </source>
</reference>